<evidence type="ECO:0000313" key="11">
    <source>
        <dbReference type="EMBL" id="QBZ65455.1"/>
    </source>
</evidence>
<evidence type="ECO:0000256" key="9">
    <source>
        <dbReference type="SAM" id="MobiDB-lite"/>
    </source>
</evidence>
<feature type="transmembrane region" description="Helical" evidence="10">
    <location>
        <begin position="474"/>
        <end position="496"/>
    </location>
</feature>
<comment type="pathway">
    <text evidence="2">Mycotoxin biosynthesis.</text>
</comment>
<evidence type="ECO:0000256" key="6">
    <source>
        <dbReference type="ARBA" id="ARBA00023136"/>
    </source>
</evidence>
<evidence type="ECO:0000256" key="8">
    <source>
        <dbReference type="ARBA" id="ARBA00035112"/>
    </source>
</evidence>
<keyword evidence="3 10" id="KW-0812">Transmembrane</keyword>
<comment type="subcellular location">
    <subcellularLocation>
        <location evidence="1">Membrane</location>
        <topology evidence="1">Single-pass membrane protein</topology>
    </subcellularLocation>
</comment>
<dbReference type="PANTHER" id="PTHR33365">
    <property type="entry name" value="YALI0B05434P"/>
    <property type="match status" value="1"/>
</dbReference>
<feature type="transmembrane region" description="Helical" evidence="10">
    <location>
        <begin position="54"/>
        <end position="73"/>
    </location>
</feature>
<evidence type="ECO:0000256" key="3">
    <source>
        <dbReference type="ARBA" id="ARBA00022692"/>
    </source>
</evidence>
<evidence type="ECO:0000256" key="2">
    <source>
        <dbReference type="ARBA" id="ARBA00004685"/>
    </source>
</evidence>
<dbReference type="GO" id="GO:0016020">
    <property type="term" value="C:membrane"/>
    <property type="evidence" value="ECO:0007669"/>
    <property type="project" value="UniProtKB-SubCell"/>
</dbReference>
<keyword evidence="7" id="KW-0325">Glycoprotein</keyword>
<protein>
    <recommendedName>
        <fullName evidence="13">Cyclochlorotine biosynthesis protein O</fullName>
    </recommendedName>
</protein>
<feature type="compositionally biased region" description="Polar residues" evidence="9">
    <location>
        <begin position="26"/>
        <end position="45"/>
    </location>
</feature>
<feature type="region of interest" description="Disordered" evidence="9">
    <location>
        <begin position="1"/>
        <end position="46"/>
    </location>
</feature>
<reference evidence="11 12" key="1">
    <citation type="journal article" date="2019" name="Mol. Biol. Evol.">
        <title>Blast fungal genomes show frequent chromosomal changes, gene gains and losses, and effector gene turnover.</title>
        <authorList>
            <person name="Gomez Luciano L.B."/>
            <person name="Jason Tsai I."/>
            <person name="Chuma I."/>
            <person name="Tosa Y."/>
            <person name="Chen Y.H."/>
            <person name="Li J.Y."/>
            <person name="Li M.Y."/>
            <person name="Jade Lu M.Y."/>
            <person name="Nakayashiki H."/>
            <person name="Li W.H."/>
        </authorList>
    </citation>
    <scope>NUCLEOTIDE SEQUENCE [LARGE SCALE GENOMIC DNA]</scope>
    <source>
        <strain evidence="11">MZ5-1-6</strain>
    </source>
</reference>
<evidence type="ECO:0000313" key="12">
    <source>
        <dbReference type="Proteomes" id="UP000294847"/>
    </source>
</evidence>
<keyword evidence="4 10" id="KW-1133">Transmembrane helix</keyword>
<keyword evidence="6 10" id="KW-0472">Membrane</keyword>
<comment type="similarity">
    <text evidence="8">Belongs to the ustYa family.</text>
</comment>
<feature type="transmembrane region" description="Helical" evidence="10">
    <location>
        <begin position="409"/>
        <end position="429"/>
    </location>
</feature>
<dbReference type="PANTHER" id="PTHR33365:SF4">
    <property type="entry name" value="CYCLOCHLOROTINE BIOSYNTHESIS PROTEIN O"/>
    <property type="match status" value="1"/>
</dbReference>
<sequence length="727" mass="81968">MDSKKASYRPLMSSIQEDKADRSSFADDNTLSAAGSEEGYQSPSSWRRHVSNPVILLLMTLCVLVMALIGISLTRKPTDNQCARQLSMWSPALEAVEYVTFDFDDAFNSTSKYRGPPTPEVEEAWFNLTYKHAVEIPEDKIAGLNRSEKDHLAHVPADVGTGYVALLEVFHQLHCLNMIRMFTWWQAGKYPGVPSGLYEAPEDAFRNRMHIDHCLESLRIALMCWGDVTPLLVRLDGQGHDGRRADFDTHHKCRNWDKIESWMDENWTGSRPAPPAPQFIQSRSFCLLNLTHVRLFSWKSGYYNRLFVMNGNAAYDSSSHGGRWLVTLQPVLTLDGEIPDARSMVLQILYCEVQFWFKGLRVADHRTQLPLFTLRPCPAFLSLLFFALFSTDLCAHSPAMPFRSTLSNLGYSGHIILAGWLAYDGVMFWKRQTSFNQEYAAIQDMDSVGSHSSADPPLEQPSHHWGCGRVMLGFAWQVMLCTAMFLAGSVITAAILPRQHQFHRPGTALSTDRQCAAQLGVYSPLLEVVEYEERNWTDPAAGAVSGYVGRPTREMERKWDAISNVPAIVIPFEKLPLLNRTEDPSRHGSRFVTARAGVPHPSSPGGYVGVTEVFHHLHCLNVLRQHVWRDAYAPAGAHGEAEEDERPPLPATLRREARAHADHCVDTLRQALMCTADVTPYLIYAGGDGSDWPPKDSREDFEGLHKCRRFEPLLKYVWDNGIVVRPQ</sequence>
<proteinExistence type="inferred from homology"/>
<dbReference type="Pfam" id="PF11807">
    <property type="entry name" value="UstYa"/>
    <property type="match status" value="2"/>
</dbReference>
<keyword evidence="5" id="KW-0843">Virulence</keyword>
<evidence type="ECO:0000256" key="7">
    <source>
        <dbReference type="ARBA" id="ARBA00023180"/>
    </source>
</evidence>
<evidence type="ECO:0000256" key="5">
    <source>
        <dbReference type="ARBA" id="ARBA00023026"/>
    </source>
</evidence>
<dbReference type="Proteomes" id="UP000294847">
    <property type="component" value="Chromosome 7"/>
</dbReference>
<accession>A0A4P7NSK9</accession>
<evidence type="ECO:0000256" key="1">
    <source>
        <dbReference type="ARBA" id="ARBA00004167"/>
    </source>
</evidence>
<dbReference type="EMBL" id="CP034210">
    <property type="protein sequence ID" value="QBZ65455.1"/>
    <property type="molecule type" value="Genomic_DNA"/>
</dbReference>
<evidence type="ECO:0000256" key="10">
    <source>
        <dbReference type="SAM" id="Phobius"/>
    </source>
</evidence>
<name>A0A4P7NSK9_PYROR</name>
<dbReference type="AlphaFoldDB" id="A0A4P7NSK9"/>
<dbReference type="InterPro" id="IPR021765">
    <property type="entry name" value="UstYa-like"/>
</dbReference>
<organism evidence="11 12">
    <name type="scientific">Pyricularia oryzae</name>
    <name type="common">Rice blast fungus</name>
    <name type="synonym">Magnaporthe oryzae</name>
    <dbReference type="NCBI Taxonomy" id="318829"/>
    <lineage>
        <taxon>Eukaryota</taxon>
        <taxon>Fungi</taxon>
        <taxon>Dikarya</taxon>
        <taxon>Ascomycota</taxon>
        <taxon>Pezizomycotina</taxon>
        <taxon>Sordariomycetes</taxon>
        <taxon>Sordariomycetidae</taxon>
        <taxon>Magnaporthales</taxon>
        <taxon>Pyriculariaceae</taxon>
        <taxon>Pyricularia</taxon>
    </lineage>
</organism>
<gene>
    <name evidence="11" type="ORF">PoMZ_12416</name>
</gene>
<feature type="transmembrane region" description="Helical" evidence="10">
    <location>
        <begin position="379"/>
        <end position="397"/>
    </location>
</feature>
<evidence type="ECO:0000256" key="4">
    <source>
        <dbReference type="ARBA" id="ARBA00022989"/>
    </source>
</evidence>
<feature type="compositionally biased region" description="Basic and acidic residues" evidence="9">
    <location>
        <begin position="16"/>
        <end position="25"/>
    </location>
</feature>
<evidence type="ECO:0008006" key="13">
    <source>
        <dbReference type="Google" id="ProtNLM"/>
    </source>
</evidence>
<dbReference type="GO" id="GO:0043386">
    <property type="term" value="P:mycotoxin biosynthetic process"/>
    <property type="evidence" value="ECO:0007669"/>
    <property type="project" value="InterPro"/>
</dbReference>